<dbReference type="RefSeq" id="WP_188888475.1">
    <property type="nucleotide sequence ID" value="NZ_BMHY01000002.1"/>
</dbReference>
<accession>A0A917H0Z9</accession>
<sequence length="70" mass="8080">MKYELGPCLLAFRLSEAGITVAQLAQLLQYKPERLFDYIENKRVMPLKTAIAVADTLGCRERDLYELKPY</sequence>
<feature type="domain" description="HTH cro/C1-type" evidence="1">
    <location>
        <begin position="9"/>
        <end position="64"/>
    </location>
</feature>
<evidence type="ECO:0000313" key="3">
    <source>
        <dbReference type="Proteomes" id="UP000600247"/>
    </source>
</evidence>
<proteinExistence type="predicted"/>
<dbReference type="Pfam" id="PF01381">
    <property type="entry name" value="HTH_3"/>
    <property type="match status" value="1"/>
</dbReference>
<dbReference type="InterPro" id="IPR001387">
    <property type="entry name" value="Cro/C1-type_HTH"/>
</dbReference>
<dbReference type="SUPFAM" id="SSF47413">
    <property type="entry name" value="lambda repressor-like DNA-binding domains"/>
    <property type="match status" value="1"/>
</dbReference>
<comment type="caution">
    <text evidence="2">The sequence shown here is derived from an EMBL/GenBank/DDBJ whole genome shotgun (WGS) entry which is preliminary data.</text>
</comment>
<dbReference type="Proteomes" id="UP000600247">
    <property type="component" value="Unassembled WGS sequence"/>
</dbReference>
<dbReference type="CDD" id="cd00093">
    <property type="entry name" value="HTH_XRE"/>
    <property type="match status" value="1"/>
</dbReference>
<evidence type="ECO:0000313" key="2">
    <source>
        <dbReference type="EMBL" id="GGG63739.1"/>
    </source>
</evidence>
<protein>
    <recommendedName>
        <fullName evidence="1">HTH cro/C1-type domain-containing protein</fullName>
    </recommendedName>
</protein>
<dbReference type="GO" id="GO:0003677">
    <property type="term" value="F:DNA binding"/>
    <property type="evidence" value="ECO:0007669"/>
    <property type="project" value="InterPro"/>
</dbReference>
<gene>
    <name evidence="2" type="ORF">GCM10010918_17160</name>
</gene>
<keyword evidence="3" id="KW-1185">Reference proteome</keyword>
<dbReference type="Gene3D" id="1.10.260.40">
    <property type="entry name" value="lambda repressor-like DNA-binding domains"/>
    <property type="match status" value="1"/>
</dbReference>
<evidence type="ECO:0000259" key="1">
    <source>
        <dbReference type="SMART" id="SM00530"/>
    </source>
</evidence>
<reference evidence="2 3" key="1">
    <citation type="journal article" date="2014" name="Int. J. Syst. Evol. Microbiol.">
        <title>Complete genome sequence of Corynebacterium casei LMG S-19264T (=DSM 44701T), isolated from a smear-ripened cheese.</title>
        <authorList>
            <consortium name="US DOE Joint Genome Institute (JGI-PGF)"/>
            <person name="Walter F."/>
            <person name="Albersmeier A."/>
            <person name="Kalinowski J."/>
            <person name="Ruckert C."/>
        </authorList>
    </citation>
    <scope>NUCLEOTIDE SEQUENCE [LARGE SCALE GENOMIC DNA]</scope>
    <source>
        <strain evidence="2 3">CGMCC 1.15286</strain>
    </source>
</reference>
<dbReference type="AlphaFoldDB" id="A0A917H0Z9"/>
<dbReference type="EMBL" id="BMHY01000002">
    <property type="protein sequence ID" value="GGG63739.1"/>
    <property type="molecule type" value="Genomic_DNA"/>
</dbReference>
<dbReference type="SMART" id="SM00530">
    <property type="entry name" value="HTH_XRE"/>
    <property type="match status" value="1"/>
</dbReference>
<dbReference type="InterPro" id="IPR010982">
    <property type="entry name" value="Lambda_DNA-bd_dom_sf"/>
</dbReference>
<organism evidence="2 3">
    <name type="scientific">Paenibacillus radicis</name>
    <name type="common">ex Gao et al. 2016</name>
    <dbReference type="NCBI Taxonomy" id="1737354"/>
    <lineage>
        <taxon>Bacteria</taxon>
        <taxon>Bacillati</taxon>
        <taxon>Bacillota</taxon>
        <taxon>Bacilli</taxon>
        <taxon>Bacillales</taxon>
        <taxon>Paenibacillaceae</taxon>
        <taxon>Paenibacillus</taxon>
    </lineage>
</organism>
<name>A0A917H0Z9_9BACL</name>